<evidence type="ECO:0000313" key="2">
    <source>
        <dbReference type="Proteomes" id="UP000593564"/>
    </source>
</evidence>
<reference evidence="2" key="1">
    <citation type="journal article" date="2020" name="Nat. Commun.">
        <title>Genome assembly of wild tea tree DASZ reveals pedigree and selection history of tea varieties.</title>
        <authorList>
            <person name="Zhang W."/>
            <person name="Zhang Y."/>
            <person name="Qiu H."/>
            <person name="Guo Y."/>
            <person name="Wan H."/>
            <person name="Zhang X."/>
            <person name="Scossa F."/>
            <person name="Alseekh S."/>
            <person name="Zhang Q."/>
            <person name="Wang P."/>
            <person name="Xu L."/>
            <person name="Schmidt M.H."/>
            <person name="Jia X."/>
            <person name="Li D."/>
            <person name="Zhu A."/>
            <person name="Guo F."/>
            <person name="Chen W."/>
            <person name="Ni D."/>
            <person name="Usadel B."/>
            <person name="Fernie A.R."/>
            <person name="Wen W."/>
        </authorList>
    </citation>
    <scope>NUCLEOTIDE SEQUENCE [LARGE SCALE GENOMIC DNA]</scope>
    <source>
        <strain evidence="2">cv. G240</strain>
    </source>
</reference>
<comment type="caution">
    <text evidence="1">The sequence shown here is derived from an EMBL/GenBank/DDBJ whole genome shotgun (WGS) entry which is preliminary data.</text>
</comment>
<dbReference type="Proteomes" id="UP000593564">
    <property type="component" value="Unassembled WGS sequence"/>
</dbReference>
<organism evidence="1 2">
    <name type="scientific">Camellia sinensis</name>
    <name type="common">Tea plant</name>
    <name type="synonym">Thea sinensis</name>
    <dbReference type="NCBI Taxonomy" id="4442"/>
    <lineage>
        <taxon>Eukaryota</taxon>
        <taxon>Viridiplantae</taxon>
        <taxon>Streptophyta</taxon>
        <taxon>Embryophyta</taxon>
        <taxon>Tracheophyta</taxon>
        <taxon>Spermatophyta</taxon>
        <taxon>Magnoliopsida</taxon>
        <taxon>eudicotyledons</taxon>
        <taxon>Gunneridae</taxon>
        <taxon>Pentapetalae</taxon>
        <taxon>asterids</taxon>
        <taxon>Ericales</taxon>
        <taxon>Theaceae</taxon>
        <taxon>Camellia</taxon>
    </lineage>
</organism>
<keyword evidence="2" id="KW-1185">Reference proteome</keyword>
<name>A0A7J7FYT6_CAMSI</name>
<gene>
    <name evidence="1" type="ORF">HYC85_029498</name>
</gene>
<evidence type="ECO:0000313" key="1">
    <source>
        <dbReference type="EMBL" id="KAF5933327.1"/>
    </source>
</evidence>
<accession>A0A7J7FYT6</accession>
<protein>
    <submittedName>
        <fullName evidence="1">Uncharacterized protein</fullName>
    </submittedName>
</protein>
<reference evidence="1 2" key="2">
    <citation type="submission" date="2020-07" db="EMBL/GenBank/DDBJ databases">
        <title>Genome assembly of wild tea tree DASZ reveals pedigree and selection history of tea varieties.</title>
        <authorList>
            <person name="Zhang W."/>
        </authorList>
    </citation>
    <scope>NUCLEOTIDE SEQUENCE [LARGE SCALE GENOMIC DNA]</scope>
    <source>
        <strain evidence="2">cv. G240</strain>
        <tissue evidence="1">Leaf</tissue>
    </source>
</reference>
<proteinExistence type="predicted"/>
<dbReference type="EMBL" id="JACBKZ010000014">
    <property type="protein sequence ID" value="KAF5933327.1"/>
    <property type="molecule type" value="Genomic_DNA"/>
</dbReference>
<dbReference type="AlphaFoldDB" id="A0A7J7FYT6"/>
<sequence>MRVPIDGDVSIEETGRRVETSTEQIKKPSLRISAVNVCELRTEGQSTPIGSGNPSHACVDGIKGQLRGRFIIWLWAMEEVGLSRAEHVWVELIWACSEWVSLGRGSGPLFRPS</sequence>